<evidence type="ECO:0000256" key="1">
    <source>
        <dbReference type="ARBA" id="ARBA00009387"/>
    </source>
</evidence>
<dbReference type="AlphaFoldDB" id="A0A2N3PLR9"/>
<keyword evidence="4" id="KW-1185">Reference proteome</keyword>
<dbReference type="Pfam" id="PF01464">
    <property type="entry name" value="SLT"/>
    <property type="match status" value="1"/>
</dbReference>
<comment type="caution">
    <text evidence="3">The sequence shown here is derived from an EMBL/GenBank/DDBJ whole genome shotgun (WGS) entry which is preliminary data.</text>
</comment>
<evidence type="ECO:0000313" key="3">
    <source>
        <dbReference type="EMBL" id="PKU21351.1"/>
    </source>
</evidence>
<feature type="domain" description="Transglycosylase SLT" evidence="2">
    <location>
        <begin position="19"/>
        <end position="67"/>
    </location>
</feature>
<evidence type="ECO:0000259" key="2">
    <source>
        <dbReference type="Pfam" id="PF01464"/>
    </source>
</evidence>
<dbReference type="CDD" id="cd00442">
    <property type="entry name" value="Lyz-like"/>
    <property type="match status" value="1"/>
</dbReference>
<accession>A0A2N3PLR9</accession>
<name>A0A2N3PLR9_9PROT</name>
<dbReference type="InterPro" id="IPR023346">
    <property type="entry name" value="Lysozyme-like_dom_sf"/>
</dbReference>
<feature type="non-terminal residue" evidence="3">
    <location>
        <position position="613"/>
    </location>
</feature>
<dbReference type="Proteomes" id="UP000233293">
    <property type="component" value="Unassembled WGS sequence"/>
</dbReference>
<dbReference type="Gene3D" id="1.10.530.10">
    <property type="match status" value="1"/>
</dbReference>
<dbReference type="InterPro" id="IPR008258">
    <property type="entry name" value="Transglycosylase_SLT_dom_1"/>
</dbReference>
<comment type="similarity">
    <text evidence="1">Belongs to the virb1 family.</text>
</comment>
<protein>
    <recommendedName>
        <fullName evidence="2">Transglycosylase SLT domain-containing protein</fullName>
    </recommendedName>
</protein>
<proteinExistence type="inferred from homology"/>
<dbReference type="EMBL" id="PIUM01000070">
    <property type="protein sequence ID" value="PKU21351.1"/>
    <property type="molecule type" value="Genomic_DNA"/>
</dbReference>
<reference evidence="4" key="1">
    <citation type="submission" date="2017-12" db="EMBL/GenBank/DDBJ databases">
        <title>Draft genome sequence of Telmatospirillum siberiense 26-4b1T, an acidotolerant peatland alphaproteobacterium potentially involved in sulfur cycling.</title>
        <authorList>
            <person name="Hausmann B."/>
            <person name="Pjevac P."/>
            <person name="Schreck K."/>
            <person name="Herbold C.W."/>
            <person name="Daims H."/>
            <person name="Wagner M."/>
            <person name="Pester M."/>
            <person name="Loy A."/>
        </authorList>
    </citation>
    <scope>NUCLEOTIDE SEQUENCE [LARGE SCALE GENOMIC DNA]</scope>
    <source>
        <strain evidence="4">26-4b1</strain>
    </source>
</reference>
<evidence type="ECO:0000313" key="4">
    <source>
        <dbReference type="Proteomes" id="UP000233293"/>
    </source>
</evidence>
<sequence length="613" mass="61677">MQQASIDAIIAAAKASDLDLNDTALLLSIIRTESGFNPNAAAGSSSASGLGQFINGTAAQYGLTASNRWSIAAQAQAAVDLFIDCQEKAGDNGQDSSHIYAYWHDGLGTDGYGAGLKTSNASVMPNVSAFTQALVAGNYGLASSSTPISPDTLTTNVDGTTTLTRVSNGSTYSETFSAGGAANLSVTTNGQVTSSDYDSSGRLVSSATSGTSDSFTAGGNTIAISGAQSLLSQGAGGYSLTDASGNIYTLSQLNDGSGQYRLTSSSGLINVTLDPSIVTDIQLGANLKIDTALGDFVTINTQFGSGAFGFVGSSQTAFNSPSLINIDQNYFQLGTPNGGLGATYDIQPNGSLGATIAGFLGLSGSTDFASLLNETSALLPSLTAAVPTDAPVSVPTFSKTALGVTVTDLATAAQTAAGSGGDGTAYSITNAIWDTASSLITEAGQALTDVADVSASEIANALWRPYYQSLMSYFNDVPAATGVLNTDAGSVLLPGGSGVTVGDLVAAAVDSNPTPSFTDPLLLDLTGGGIGVSSWIRSPVYFDTNVKADANGNPTTTPDGMEHETAWMKAGTGMLVFESGGVVAPITNITQTVSEFLNAGATPGKYADGLAAL</sequence>
<gene>
    <name evidence="3" type="ORF">CWS72_27200</name>
</gene>
<dbReference type="SUPFAM" id="SSF53955">
    <property type="entry name" value="Lysozyme-like"/>
    <property type="match status" value="1"/>
</dbReference>
<organism evidence="3 4">
    <name type="scientific">Telmatospirillum siberiense</name>
    <dbReference type="NCBI Taxonomy" id="382514"/>
    <lineage>
        <taxon>Bacteria</taxon>
        <taxon>Pseudomonadati</taxon>
        <taxon>Pseudomonadota</taxon>
        <taxon>Alphaproteobacteria</taxon>
        <taxon>Rhodospirillales</taxon>
        <taxon>Rhodospirillaceae</taxon>
        <taxon>Telmatospirillum</taxon>
    </lineage>
</organism>